<dbReference type="Proteomes" id="UP000264702">
    <property type="component" value="Unassembled WGS sequence"/>
</dbReference>
<feature type="transmembrane region" description="Helical" evidence="1">
    <location>
        <begin position="479"/>
        <end position="503"/>
    </location>
</feature>
<gene>
    <name evidence="2" type="ORF">D0Y96_14720</name>
</gene>
<feature type="transmembrane region" description="Helical" evidence="1">
    <location>
        <begin position="328"/>
        <end position="351"/>
    </location>
</feature>
<proteinExistence type="predicted"/>
<name>A0A372ILC6_9BACT</name>
<organism evidence="2 3">
    <name type="scientific">Paracidobacterium acidisoli</name>
    <dbReference type="NCBI Taxonomy" id="2303751"/>
    <lineage>
        <taxon>Bacteria</taxon>
        <taxon>Pseudomonadati</taxon>
        <taxon>Acidobacteriota</taxon>
        <taxon>Terriglobia</taxon>
        <taxon>Terriglobales</taxon>
        <taxon>Acidobacteriaceae</taxon>
        <taxon>Paracidobacterium</taxon>
    </lineage>
</organism>
<feature type="transmembrane region" description="Helical" evidence="1">
    <location>
        <begin position="452"/>
        <end position="473"/>
    </location>
</feature>
<evidence type="ECO:0008006" key="4">
    <source>
        <dbReference type="Google" id="ProtNLM"/>
    </source>
</evidence>
<comment type="caution">
    <text evidence="2">The sequence shown here is derived from an EMBL/GenBank/DDBJ whole genome shotgun (WGS) entry which is preliminary data.</text>
</comment>
<dbReference type="EMBL" id="QVQT01000005">
    <property type="protein sequence ID" value="RFU15704.1"/>
    <property type="molecule type" value="Genomic_DNA"/>
</dbReference>
<dbReference type="Gene3D" id="3.40.50.450">
    <property type="match status" value="1"/>
</dbReference>
<sequence length="573" mass="64480">MEHLAVKKAVTESYAPSKEGKLAPELHMFSPLARGADRLAAQAALDLHYDLSVPMPFAQAEYEKDFTGSDKDHPEEVPLAAHQDLEEFRHLLAQSSAQMTIDSRRNAEPSGEDVSAYAYEAVGRFVVRHCDLLIAVWDGSHGNGRGGTADIVHYAAVSGVPIWWIHAEREADPIWLSDIQDLRDPLPVSESPEQKLHTHLARLIPAPPRVRRHHNNWIGRLASVHREKNVSPASVYFSEEPKPSNPIWKTYSKLMAWASGCKPRYPQVHEPVEPIARYWFRHYQTADSRASQYAARYRSSYVWVISLTTLSVIIGALALSLLRVKEEWSRVLAVCELATLIFIVLVVWASLRYEWHERSIEYRLLAELFRKQETLASLGWSLSIGHVQHLADTQRLSWVSWLFAAMQRSAPLPQASKMDNETARAMLQHLIDEQITYHRDREKMSLNAAERFEGLGGLAFGIVLLCVILKVGSEAINGLPYMVLALAVMAIILPGISAACLAIRSYAELQLLAEQSRYMISELEHSRIRVARLNISRPLVSQDLGAEAAIVGTTMLQDLEGWGRLFRGKLMEA</sequence>
<keyword evidence="1" id="KW-1133">Transmembrane helix</keyword>
<dbReference type="SUPFAM" id="SSF102405">
    <property type="entry name" value="MCP/YpsA-like"/>
    <property type="match status" value="1"/>
</dbReference>
<accession>A0A372ILC6</accession>
<keyword evidence="3" id="KW-1185">Reference proteome</keyword>
<keyword evidence="1" id="KW-0472">Membrane</keyword>
<evidence type="ECO:0000313" key="2">
    <source>
        <dbReference type="EMBL" id="RFU15704.1"/>
    </source>
</evidence>
<feature type="transmembrane region" description="Helical" evidence="1">
    <location>
        <begin position="301"/>
        <end position="322"/>
    </location>
</feature>
<keyword evidence="1" id="KW-0812">Transmembrane</keyword>
<reference evidence="2 3" key="1">
    <citation type="submission" date="2018-08" db="EMBL/GenBank/DDBJ databases">
        <title>Acidipila sp. 4G-K13, an acidobacterium isolated from forest soil.</title>
        <authorList>
            <person name="Gao Z.-H."/>
            <person name="Qiu L.-H."/>
        </authorList>
    </citation>
    <scope>NUCLEOTIDE SEQUENCE [LARGE SCALE GENOMIC DNA]</scope>
    <source>
        <strain evidence="2 3">4G-K13</strain>
    </source>
</reference>
<evidence type="ECO:0000256" key="1">
    <source>
        <dbReference type="SAM" id="Phobius"/>
    </source>
</evidence>
<protein>
    <recommendedName>
        <fullName evidence="4">SMODS and SLOG-associating 2TM effector domain-containing protein</fullName>
    </recommendedName>
</protein>
<evidence type="ECO:0000313" key="3">
    <source>
        <dbReference type="Proteomes" id="UP000264702"/>
    </source>
</evidence>
<dbReference type="AlphaFoldDB" id="A0A372ILC6"/>